<evidence type="ECO:0000313" key="2">
    <source>
        <dbReference type="Proteomes" id="UP000189161"/>
    </source>
</evidence>
<dbReference type="EMBL" id="MLHL01000006">
    <property type="protein sequence ID" value="OOF50771.1"/>
    <property type="molecule type" value="Genomic_DNA"/>
</dbReference>
<dbReference type="RefSeq" id="WP_077477551.1">
    <property type="nucleotide sequence ID" value="NZ_MLHL01000006.1"/>
</dbReference>
<comment type="caution">
    <text evidence="1">The sequence shown here is derived from an EMBL/GenBank/DDBJ whole genome shotgun (WGS) entry which is preliminary data.</text>
</comment>
<reference evidence="1 2" key="1">
    <citation type="submission" date="2016-10" db="EMBL/GenBank/DDBJ databases">
        <title>Rodentibacter gen. nov. and new species.</title>
        <authorList>
            <person name="Christensen H."/>
        </authorList>
    </citation>
    <scope>NUCLEOTIDE SEQUENCE [LARGE SCALE GENOMIC DNA]</scope>
    <source>
        <strain evidence="1 2">H1987082031</strain>
    </source>
</reference>
<sequence>MSSSIFPRTIEQVMSDYQEELENWVMSAPIEDIRDFFITIHGGVYPDDWEDFVSRHQSNSSLELETISSCKACRPLLLAIQTTDLYRKELKSFFIKNGSKKFSKHS</sequence>
<dbReference type="AlphaFoldDB" id="A0A1V3J6T5"/>
<name>A0A1V3J6T5_9PAST</name>
<gene>
    <name evidence="1" type="ORF">BKK52_01075</name>
</gene>
<dbReference type="OrthoDB" id="5681919at2"/>
<organism evidence="1 2">
    <name type="scientific">Rodentibacter trehalosifermentans</name>
    <dbReference type="NCBI Taxonomy" id="1908263"/>
    <lineage>
        <taxon>Bacteria</taxon>
        <taxon>Pseudomonadati</taxon>
        <taxon>Pseudomonadota</taxon>
        <taxon>Gammaproteobacteria</taxon>
        <taxon>Pasteurellales</taxon>
        <taxon>Pasteurellaceae</taxon>
        <taxon>Rodentibacter</taxon>
    </lineage>
</organism>
<protein>
    <submittedName>
        <fullName evidence="1">Uncharacterized protein</fullName>
    </submittedName>
</protein>
<proteinExistence type="predicted"/>
<dbReference type="Proteomes" id="UP000189161">
    <property type="component" value="Unassembled WGS sequence"/>
</dbReference>
<evidence type="ECO:0000313" key="1">
    <source>
        <dbReference type="EMBL" id="OOF50771.1"/>
    </source>
</evidence>
<accession>A0A1V3J6T5</accession>
<keyword evidence="2" id="KW-1185">Reference proteome</keyword>